<feature type="transmembrane region" description="Helical" evidence="8">
    <location>
        <begin position="38"/>
        <end position="59"/>
    </location>
</feature>
<keyword evidence="4 8" id="KW-1133">Transmembrane helix</keyword>
<keyword evidence="6" id="KW-0443">Lipid metabolism</keyword>
<feature type="transmembrane region" description="Helical" evidence="8">
    <location>
        <begin position="12"/>
        <end position="32"/>
    </location>
</feature>
<evidence type="ECO:0000256" key="2">
    <source>
        <dbReference type="ARBA" id="ARBA00022692"/>
    </source>
</evidence>
<evidence type="ECO:0000256" key="5">
    <source>
        <dbReference type="ARBA" id="ARBA00023002"/>
    </source>
</evidence>
<dbReference type="GO" id="GO:0005789">
    <property type="term" value="C:endoplasmic reticulum membrane"/>
    <property type="evidence" value="ECO:0007669"/>
    <property type="project" value="UniProtKB-SubCell"/>
</dbReference>
<dbReference type="OrthoDB" id="2204368at2759"/>
<accession>A0A6G0Z815</accession>
<comment type="subcellular location">
    <subcellularLocation>
        <location evidence="1">Endoplasmic reticulum membrane</location>
        <topology evidence="1">Multi-pass membrane protein</topology>
    </subcellularLocation>
</comment>
<organism evidence="9 10">
    <name type="scientific">Aphis craccivora</name>
    <name type="common">Cowpea aphid</name>
    <dbReference type="NCBI Taxonomy" id="307492"/>
    <lineage>
        <taxon>Eukaryota</taxon>
        <taxon>Metazoa</taxon>
        <taxon>Ecdysozoa</taxon>
        <taxon>Arthropoda</taxon>
        <taxon>Hexapoda</taxon>
        <taxon>Insecta</taxon>
        <taxon>Pterygota</taxon>
        <taxon>Neoptera</taxon>
        <taxon>Paraneoptera</taxon>
        <taxon>Hemiptera</taxon>
        <taxon>Sternorrhyncha</taxon>
        <taxon>Aphidomorpha</taxon>
        <taxon>Aphidoidea</taxon>
        <taxon>Aphididae</taxon>
        <taxon>Aphidini</taxon>
        <taxon>Aphis</taxon>
        <taxon>Aphis</taxon>
    </lineage>
</organism>
<evidence type="ECO:0000256" key="6">
    <source>
        <dbReference type="ARBA" id="ARBA00023098"/>
    </source>
</evidence>
<evidence type="ECO:0000256" key="4">
    <source>
        <dbReference type="ARBA" id="ARBA00022989"/>
    </source>
</evidence>
<keyword evidence="10" id="KW-1185">Reference proteome</keyword>
<protein>
    <submittedName>
        <fullName evidence="9">Fatty acid 2-hydroxylase</fullName>
    </submittedName>
</protein>
<evidence type="ECO:0000256" key="8">
    <source>
        <dbReference type="SAM" id="Phobius"/>
    </source>
</evidence>
<keyword evidence="2 8" id="KW-0812">Transmembrane</keyword>
<keyword evidence="5" id="KW-0560">Oxidoreductase</keyword>
<dbReference type="Proteomes" id="UP000478052">
    <property type="component" value="Unassembled WGS sequence"/>
</dbReference>
<reference evidence="9 10" key="1">
    <citation type="submission" date="2019-08" db="EMBL/GenBank/DDBJ databases">
        <title>Whole genome of Aphis craccivora.</title>
        <authorList>
            <person name="Voronova N.V."/>
            <person name="Shulinski R.S."/>
            <person name="Bandarenka Y.V."/>
            <person name="Zhorov D.G."/>
            <person name="Warner D."/>
        </authorList>
    </citation>
    <scope>NUCLEOTIDE SEQUENCE [LARGE SCALE GENOMIC DNA]</scope>
    <source>
        <strain evidence="9">180601</strain>
        <tissue evidence="9">Whole Body</tissue>
    </source>
</reference>
<evidence type="ECO:0000313" key="9">
    <source>
        <dbReference type="EMBL" id="KAF0766675.1"/>
    </source>
</evidence>
<dbReference type="EMBL" id="VUJU01001133">
    <property type="protein sequence ID" value="KAF0766675.1"/>
    <property type="molecule type" value="Genomic_DNA"/>
</dbReference>
<evidence type="ECO:0000256" key="1">
    <source>
        <dbReference type="ARBA" id="ARBA00004477"/>
    </source>
</evidence>
<keyword evidence="7 8" id="KW-0472">Membrane</keyword>
<dbReference type="AlphaFoldDB" id="A0A6G0Z815"/>
<comment type="caution">
    <text evidence="9">The sequence shown here is derived from an EMBL/GenBank/DDBJ whole genome shotgun (WGS) entry which is preliminary data.</text>
</comment>
<proteinExistence type="predicted"/>
<name>A0A6G0Z815_APHCR</name>
<dbReference type="GO" id="GO:0080132">
    <property type="term" value="F:fatty acid 2-hydroxylase activity"/>
    <property type="evidence" value="ECO:0007669"/>
    <property type="project" value="InterPro"/>
</dbReference>
<evidence type="ECO:0000256" key="7">
    <source>
        <dbReference type="ARBA" id="ARBA00023136"/>
    </source>
</evidence>
<gene>
    <name evidence="9" type="ORF">FWK35_00021518</name>
</gene>
<dbReference type="PANTHER" id="PTHR12863">
    <property type="entry name" value="FATTY ACID HYDROXYLASE"/>
    <property type="match status" value="1"/>
</dbReference>
<dbReference type="PANTHER" id="PTHR12863:SF1">
    <property type="entry name" value="FATTY ACID 2-HYDROXYLASE"/>
    <property type="match status" value="1"/>
</dbReference>
<dbReference type="InterPro" id="IPR014430">
    <property type="entry name" value="Scs7"/>
</dbReference>
<sequence length="143" mass="16691">MTYVPFDDRRLLFPPGPAAVLISAAYAIYLMLFPHWMAPLVLAGMIAGYVTYDLIHFYLHYGCPKEGSYLYSMKRYHNQHHFAHHESGYNGYKDLTILHMNVSDDHGYRYPCVSGFGISSQFWDHIFGTEIILKKLSRCLKWY</sequence>
<evidence type="ECO:0000313" key="10">
    <source>
        <dbReference type="Proteomes" id="UP000478052"/>
    </source>
</evidence>
<keyword evidence="3" id="KW-0256">Endoplasmic reticulum</keyword>
<evidence type="ECO:0000256" key="3">
    <source>
        <dbReference type="ARBA" id="ARBA00022824"/>
    </source>
</evidence>
<dbReference type="GO" id="GO:0006631">
    <property type="term" value="P:fatty acid metabolic process"/>
    <property type="evidence" value="ECO:0007669"/>
    <property type="project" value="TreeGrafter"/>
</dbReference>